<dbReference type="RefSeq" id="WP_198143506.1">
    <property type="nucleotide sequence ID" value="NZ_CP012669.1"/>
</dbReference>
<organism evidence="2 3">
    <name type="scientific">Altererythrobacter epoxidivorans</name>
    <dbReference type="NCBI Taxonomy" id="361183"/>
    <lineage>
        <taxon>Bacteria</taxon>
        <taxon>Pseudomonadati</taxon>
        <taxon>Pseudomonadota</taxon>
        <taxon>Alphaproteobacteria</taxon>
        <taxon>Sphingomonadales</taxon>
        <taxon>Erythrobacteraceae</taxon>
        <taxon>Altererythrobacter</taxon>
    </lineage>
</organism>
<dbReference type="AlphaFoldDB" id="A0A0M3TAP2"/>
<evidence type="ECO:0000313" key="2">
    <source>
        <dbReference type="EMBL" id="ALE17116.1"/>
    </source>
</evidence>
<reference evidence="2 3" key="1">
    <citation type="submission" date="2015-09" db="EMBL/GenBank/DDBJ databases">
        <title>Complete genome sequence of a benzo[a]pyrene-degrading bacterium Altererythrobacter epoxidivorans CGMCC 1.7731T.</title>
        <authorList>
            <person name="Li Z."/>
            <person name="Cheng H."/>
            <person name="Huo Y."/>
            <person name="Xu X."/>
        </authorList>
    </citation>
    <scope>NUCLEOTIDE SEQUENCE [LARGE SCALE GENOMIC DNA]</scope>
    <source>
        <strain evidence="2 3">CGMCC 1.7731</strain>
    </source>
</reference>
<evidence type="ECO:0000313" key="3">
    <source>
        <dbReference type="Proteomes" id="UP000057938"/>
    </source>
</evidence>
<sequence>MSGEKPSPGRRLKRISVALQEDQYIGLEEVAEDMGVTLADAAREAINSYLLTEHWGQTVGKLAEAEIAKGLTNEEVLERVLAKFPHAQTSRESVAWYRSKMRKENPNVPTDREARVRRES</sequence>
<feature type="compositionally biased region" description="Basic and acidic residues" evidence="1">
    <location>
        <begin position="102"/>
        <end position="120"/>
    </location>
</feature>
<dbReference type="EMBL" id="CP012669">
    <property type="protein sequence ID" value="ALE17116.1"/>
    <property type="molecule type" value="Genomic_DNA"/>
</dbReference>
<gene>
    <name evidence="2" type="ORF">AMC99_01828</name>
</gene>
<proteinExistence type="predicted"/>
<protein>
    <submittedName>
        <fullName evidence="2">Uncharacterized protein</fullName>
    </submittedName>
</protein>
<name>A0A0M3TAP2_9SPHN</name>
<dbReference type="PATRIC" id="fig|361183.4.peg.1799"/>
<evidence type="ECO:0000256" key="1">
    <source>
        <dbReference type="SAM" id="MobiDB-lite"/>
    </source>
</evidence>
<dbReference type="KEGG" id="aep:AMC99_01828"/>
<keyword evidence="3" id="KW-1185">Reference proteome</keyword>
<dbReference type="Proteomes" id="UP000057938">
    <property type="component" value="Chromosome"/>
</dbReference>
<accession>A0A0M3TAP2</accession>
<feature type="region of interest" description="Disordered" evidence="1">
    <location>
        <begin position="95"/>
        <end position="120"/>
    </location>
</feature>